<sequence length="231" mass="22962">MPRDADAAVSVSSPGRGSRARARARARAQARAAERAQGGGTAAAAAAADKPPSRPLDGWVEVVPLPGLDLPELEAGHGGERGNGGSSRGGRDGADGSDGASDDTPAALAVPGATRNLWLVVVASALALSCWFSTNAVAPALEAEEGYSTSEVAWLSSAVQLGFVAGTLALATINVADVMRTRTLFAVSAAATAASNLAVAFVAPKDVGGFGALLVLRALTGMFLGGVYPPA</sequence>
<dbReference type="InterPro" id="IPR020846">
    <property type="entry name" value="MFS_dom"/>
</dbReference>
<keyword evidence="6" id="KW-1185">Reference proteome</keyword>
<dbReference type="GO" id="GO:0022857">
    <property type="term" value="F:transmembrane transporter activity"/>
    <property type="evidence" value="ECO:0007669"/>
    <property type="project" value="InterPro"/>
</dbReference>
<dbReference type="RefSeq" id="XP_013753785.1">
    <property type="nucleotide sequence ID" value="XM_013898331.1"/>
</dbReference>
<dbReference type="GO" id="GO:0016020">
    <property type="term" value="C:membrane"/>
    <property type="evidence" value="ECO:0007669"/>
    <property type="project" value="UniProtKB-SubCell"/>
</dbReference>
<feature type="transmembrane region" description="Helical" evidence="3">
    <location>
        <begin position="209"/>
        <end position="228"/>
    </location>
</feature>
<evidence type="ECO:0000256" key="3">
    <source>
        <dbReference type="SAM" id="Phobius"/>
    </source>
</evidence>
<dbReference type="SUPFAM" id="SSF103473">
    <property type="entry name" value="MFS general substrate transporter"/>
    <property type="match status" value="1"/>
</dbReference>
<evidence type="ECO:0000313" key="5">
    <source>
        <dbReference type="EMBL" id="KNC54326.1"/>
    </source>
</evidence>
<comment type="subcellular location">
    <subcellularLocation>
        <location evidence="1">Membrane</location>
        <topology evidence="1">Multi-pass membrane protein</topology>
    </subcellularLocation>
</comment>
<name>A0A0L0DQL0_THETB</name>
<evidence type="ECO:0000259" key="4">
    <source>
        <dbReference type="PROSITE" id="PS50850"/>
    </source>
</evidence>
<dbReference type="EMBL" id="GL349488">
    <property type="protein sequence ID" value="KNC54326.1"/>
    <property type="molecule type" value="Genomic_DNA"/>
</dbReference>
<gene>
    <name evidence="5" type="ORF">AMSG_10313</name>
</gene>
<dbReference type="AlphaFoldDB" id="A0A0L0DQL0"/>
<dbReference type="GeneID" id="25568566"/>
<dbReference type="PROSITE" id="PS50850">
    <property type="entry name" value="MFS"/>
    <property type="match status" value="1"/>
</dbReference>
<feature type="transmembrane region" description="Helical" evidence="3">
    <location>
        <begin position="117"/>
        <end position="134"/>
    </location>
</feature>
<dbReference type="Gene3D" id="1.20.1250.20">
    <property type="entry name" value="MFS general substrate transporter like domains"/>
    <property type="match status" value="1"/>
</dbReference>
<feature type="compositionally biased region" description="Basic residues" evidence="2">
    <location>
        <begin position="18"/>
        <end position="28"/>
    </location>
</feature>
<feature type="region of interest" description="Disordered" evidence="2">
    <location>
        <begin position="1"/>
        <end position="107"/>
    </location>
</feature>
<keyword evidence="3" id="KW-1133">Transmembrane helix</keyword>
<dbReference type="Proteomes" id="UP000054408">
    <property type="component" value="Unassembled WGS sequence"/>
</dbReference>
<reference evidence="5 6" key="1">
    <citation type="submission" date="2010-05" db="EMBL/GenBank/DDBJ databases">
        <title>The Genome Sequence of Thecamonas trahens ATCC 50062.</title>
        <authorList>
            <consortium name="The Broad Institute Genome Sequencing Platform"/>
            <person name="Russ C."/>
            <person name="Cuomo C."/>
            <person name="Shea T."/>
            <person name="Young S.K."/>
            <person name="Zeng Q."/>
            <person name="Koehrsen M."/>
            <person name="Haas B."/>
            <person name="Borodovsky M."/>
            <person name="Guigo R."/>
            <person name="Alvarado L."/>
            <person name="Berlin A."/>
            <person name="Bochicchio J."/>
            <person name="Borenstein D."/>
            <person name="Chapman S."/>
            <person name="Chen Z."/>
            <person name="Freedman E."/>
            <person name="Gellesch M."/>
            <person name="Goldberg J."/>
            <person name="Griggs A."/>
            <person name="Gujja S."/>
            <person name="Heilman E."/>
            <person name="Heiman D."/>
            <person name="Hepburn T."/>
            <person name="Howarth C."/>
            <person name="Jen D."/>
            <person name="Larson L."/>
            <person name="Mehta T."/>
            <person name="Park D."/>
            <person name="Pearson M."/>
            <person name="Roberts A."/>
            <person name="Saif S."/>
            <person name="Shenoy N."/>
            <person name="Sisk P."/>
            <person name="Stolte C."/>
            <person name="Sykes S."/>
            <person name="Thomson T."/>
            <person name="Walk T."/>
            <person name="White J."/>
            <person name="Yandava C."/>
            <person name="Burger G."/>
            <person name="Gray M.W."/>
            <person name="Holland P.W.H."/>
            <person name="King N."/>
            <person name="Lang F.B.F."/>
            <person name="Roger A.J."/>
            <person name="Ruiz-Trillo I."/>
            <person name="Lander E."/>
            <person name="Nusbaum C."/>
        </authorList>
    </citation>
    <scope>NUCLEOTIDE SEQUENCE [LARGE SCALE GENOMIC DNA]</scope>
    <source>
        <strain evidence="5 6">ATCC 50062</strain>
    </source>
</reference>
<feature type="transmembrane region" description="Helical" evidence="3">
    <location>
        <begin position="183"/>
        <end position="203"/>
    </location>
</feature>
<evidence type="ECO:0000313" key="6">
    <source>
        <dbReference type="Proteomes" id="UP000054408"/>
    </source>
</evidence>
<feature type="domain" description="Major facilitator superfamily (MFS) profile" evidence="4">
    <location>
        <begin position="113"/>
        <end position="231"/>
    </location>
</feature>
<evidence type="ECO:0000256" key="2">
    <source>
        <dbReference type="SAM" id="MobiDB-lite"/>
    </source>
</evidence>
<feature type="transmembrane region" description="Helical" evidence="3">
    <location>
        <begin position="154"/>
        <end position="176"/>
    </location>
</feature>
<dbReference type="InterPro" id="IPR036259">
    <property type="entry name" value="MFS_trans_sf"/>
</dbReference>
<keyword evidence="3" id="KW-0812">Transmembrane</keyword>
<organism evidence="5 6">
    <name type="scientific">Thecamonas trahens ATCC 50062</name>
    <dbReference type="NCBI Taxonomy" id="461836"/>
    <lineage>
        <taxon>Eukaryota</taxon>
        <taxon>Apusozoa</taxon>
        <taxon>Apusomonadida</taxon>
        <taxon>Apusomonadidae</taxon>
        <taxon>Thecamonas</taxon>
    </lineage>
</organism>
<protein>
    <recommendedName>
        <fullName evidence="4">Major facilitator superfamily (MFS) profile domain-containing protein</fullName>
    </recommendedName>
</protein>
<evidence type="ECO:0000256" key="1">
    <source>
        <dbReference type="ARBA" id="ARBA00004141"/>
    </source>
</evidence>
<keyword evidence="3" id="KW-0472">Membrane</keyword>
<proteinExistence type="predicted"/>
<accession>A0A0L0DQL0</accession>
<feature type="compositionally biased region" description="Low complexity" evidence="2">
    <location>
        <begin position="7"/>
        <end position="17"/>
    </location>
</feature>